<name>A0A0A9AVT1_ARUDO</name>
<proteinExistence type="predicted"/>
<organism evidence="1">
    <name type="scientific">Arundo donax</name>
    <name type="common">Giant reed</name>
    <name type="synonym">Donax arundinaceus</name>
    <dbReference type="NCBI Taxonomy" id="35708"/>
    <lineage>
        <taxon>Eukaryota</taxon>
        <taxon>Viridiplantae</taxon>
        <taxon>Streptophyta</taxon>
        <taxon>Embryophyta</taxon>
        <taxon>Tracheophyta</taxon>
        <taxon>Spermatophyta</taxon>
        <taxon>Magnoliopsida</taxon>
        <taxon>Liliopsida</taxon>
        <taxon>Poales</taxon>
        <taxon>Poaceae</taxon>
        <taxon>PACMAD clade</taxon>
        <taxon>Arundinoideae</taxon>
        <taxon>Arundineae</taxon>
        <taxon>Arundo</taxon>
    </lineage>
</organism>
<reference evidence="1" key="2">
    <citation type="journal article" date="2015" name="Data Brief">
        <title>Shoot transcriptome of the giant reed, Arundo donax.</title>
        <authorList>
            <person name="Barrero R.A."/>
            <person name="Guerrero F.D."/>
            <person name="Moolhuijzen P."/>
            <person name="Goolsby J.A."/>
            <person name="Tidwell J."/>
            <person name="Bellgard S.E."/>
            <person name="Bellgard M.I."/>
        </authorList>
    </citation>
    <scope>NUCLEOTIDE SEQUENCE</scope>
    <source>
        <tissue evidence="1">Shoot tissue taken approximately 20 cm above the soil surface</tissue>
    </source>
</reference>
<dbReference type="AlphaFoldDB" id="A0A0A9AVT1"/>
<evidence type="ECO:0000313" key="1">
    <source>
        <dbReference type="EMBL" id="JAD53978.1"/>
    </source>
</evidence>
<accession>A0A0A9AVT1</accession>
<sequence length="83" mass="9495">MDVSWLCTFSSLIGTFNIQLSCIQKIWDCHVIAFESEKCSPSFSSSNLILPLLLSLPRRACFCFHLLSLLLFHQPLLLTQCQF</sequence>
<reference evidence="1" key="1">
    <citation type="submission" date="2014-09" db="EMBL/GenBank/DDBJ databases">
        <authorList>
            <person name="Magalhaes I.L.F."/>
            <person name="Oliveira U."/>
            <person name="Santos F.R."/>
            <person name="Vidigal T.H.D.A."/>
            <person name="Brescovit A.D."/>
            <person name="Santos A.J."/>
        </authorList>
    </citation>
    <scope>NUCLEOTIDE SEQUENCE</scope>
    <source>
        <tissue evidence="1">Shoot tissue taken approximately 20 cm above the soil surface</tissue>
    </source>
</reference>
<dbReference type="EMBL" id="GBRH01243917">
    <property type="protein sequence ID" value="JAD53978.1"/>
    <property type="molecule type" value="Transcribed_RNA"/>
</dbReference>
<protein>
    <submittedName>
        <fullName evidence="1">Uncharacterized protein</fullName>
    </submittedName>
</protein>